<accession>A0A5A5THW0</accession>
<protein>
    <submittedName>
        <fullName evidence="1">Uncharacterized protein</fullName>
    </submittedName>
</protein>
<evidence type="ECO:0000313" key="1">
    <source>
        <dbReference type="EMBL" id="GCF10554.1"/>
    </source>
</evidence>
<comment type="caution">
    <text evidence="1">The sequence shown here is derived from an EMBL/GenBank/DDBJ whole genome shotgun (WGS) entry which is preliminary data.</text>
</comment>
<reference evidence="1 2" key="1">
    <citation type="submission" date="2019-01" db="EMBL/GenBank/DDBJ databases">
        <title>Draft genome sequence of Dictyobacter sp. Uno17.</title>
        <authorList>
            <person name="Wang C.M."/>
            <person name="Zheng Y."/>
            <person name="Sakai Y."/>
            <person name="Abe K."/>
            <person name="Yokota A."/>
            <person name="Yabe S."/>
        </authorList>
    </citation>
    <scope>NUCLEOTIDE SEQUENCE [LARGE SCALE GENOMIC DNA]</scope>
    <source>
        <strain evidence="1 2">Uno17</strain>
    </source>
</reference>
<dbReference type="EMBL" id="BIXY01000074">
    <property type="protein sequence ID" value="GCF10554.1"/>
    <property type="molecule type" value="Genomic_DNA"/>
</dbReference>
<sequence>MKTGPRVIWLYNLAIDIEPDQETGYGFIVTLGLEPHRKSRRFETAEEVTEAIKKLLDAFN</sequence>
<dbReference type="Proteomes" id="UP000322530">
    <property type="component" value="Unassembled WGS sequence"/>
</dbReference>
<proteinExistence type="predicted"/>
<evidence type="ECO:0000313" key="2">
    <source>
        <dbReference type="Proteomes" id="UP000322530"/>
    </source>
</evidence>
<dbReference type="AlphaFoldDB" id="A0A5A5THW0"/>
<name>A0A5A5THW0_9CHLR</name>
<gene>
    <name evidence="1" type="ORF">KDI_41180</name>
</gene>
<keyword evidence="2" id="KW-1185">Reference proteome</keyword>
<organism evidence="1 2">
    <name type="scientific">Dictyobacter arantiisoli</name>
    <dbReference type="NCBI Taxonomy" id="2014874"/>
    <lineage>
        <taxon>Bacteria</taxon>
        <taxon>Bacillati</taxon>
        <taxon>Chloroflexota</taxon>
        <taxon>Ktedonobacteria</taxon>
        <taxon>Ktedonobacterales</taxon>
        <taxon>Dictyobacteraceae</taxon>
        <taxon>Dictyobacter</taxon>
    </lineage>
</organism>